<comment type="subcellular location">
    <subcellularLocation>
        <location evidence="1">Cell membrane</location>
        <topology evidence="1">Multi-pass membrane protein</topology>
    </subcellularLocation>
</comment>
<keyword evidence="8 9" id="KW-0472">Membrane</keyword>
<sequence>MMITMWVVLPYLAVVSCVAGHVWRYRYDGFRGYLYGPHLDRAQRLGIAATRAGFPAVFAVRIVEMAASGPHSRPEHHIQILLTAVQAVAVPVTIAGVALILLPPLISADVRYRVTPLDRLTLPLTASALLSATLVTFDGGSTDGRYRTAETLFTWVRSLLALHPDPHAMQYAPAIYQARGMIIVLLVAIWPYTRLAGILTVPALRMLRQLAPSPYRSAPTG</sequence>
<evidence type="ECO:0000256" key="9">
    <source>
        <dbReference type="SAM" id="Phobius"/>
    </source>
</evidence>
<dbReference type="PANTHER" id="PTHR30598:SF3">
    <property type="entry name" value="RESPIRATORY NITRATE REDUCTASE 1 GAMMA CHAIN"/>
    <property type="match status" value="1"/>
</dbReference>
<keyword evidence="2" id="KW-0813">Transport</keyword>
<proteinExistence type="predicted"/>
<dbReference type="EMBL" id="CP032568">
    <property type="protein sequence ID" value="AYF73716.1"/>
    <property type="molecule type" value="Genomic_DNA"/>
</dbReference>
<evidence type="ECO:0000256" key="3">
    <source>
        <dbReference type="ARBA" id="ARBA00022475"/>
    </source>
</evidence>
<keyword evidence="3" id="KW-1003">Cell membrane</keyword>
<name>A0A386Z7Z3_9NOCA</name>
<dbReference type="PANTHER" id="PTHR30598">
    <property type="entry name" value="NITRATE REDUCTASE PRIVATE CHAPERONE, REDOX ENZYME MATURATION PROTEIN REMP FAMILY"/>
    <property type="match status" value="1"/>
</dbReference>
<dbReference type="GO" id="GO:0019645">
    <property type="term" value="P:anaerobic electron transport chain"/>
    <property type="evidence" value="ECO:0007669"/>
    <property type="project" value="TreeGrafter"/>
</dbReference>
<dbReference type="SUPFAM" id="SSF103501">
    <property type="entry name" value="Respiratory nitrate reductase 1 gamma chain"/>
    <property type="match status" value="1"/>
</dbReference>
<dbReference type="InterPro" id="IPR036197">
    <property type="entry name" value="NarG-like_sf"/>
</dbReference>
<accession>A0A386Z7Z3</accession>
<evidence type="ECO:0000256" key="8">
    <source>
        <dbReference type="ARBA" id="ARBA00023136"/>
    </source>
</evidence>
<keyword evidence="4 9" id="KW-0812">Transmembrane</keyword>
<evidence type="ECO:0000259" key="10">
    <source>
        <dbReference type="Pfam" id="PF02665"/>
    </source>
</evidence>
<dbReference type="InterPro" id="IPR051936">
    <property type="entry name" value="Heme-iron_electron_transfer"/>
</dbReference>
<evidence type="ECO:0000313" key="12">
    <source>
        <dbReference type="Proteomes" id="UP000267164"/>
    </source>
</evidence>
<keyword evidence="12" id="KW-1185">Reference proteome</keyword>
<evidence type="ECO:0000256" key="6">
    <source>
        <dbReference type="ARBA" id="ARBA00022989"/>
    </source>
</evidence>
<organism evidence="11 12">
    <name type="scientific">Nocardia yunnanensis</name>
    <dbReference type="NCBI Taxonomy" id="2382165"/>
    <lineage>
        <taxon>Bacteria</taxon>
        <taxon>Bacillati</taxon>
        <taxon>Actinomycetota</taxon>
        <taxon>Actinomycetes</taxon>
        <taxon>Mycobacteriales</taxon>
        <taxon>Nocardiaceae</taxon>
        <taxon>Nocardia</taxon>
    </lineage>
</organism>
<feature type="transmembrane region" description="Helical" evidence="9">
    <location>
        <begin position="182"/>
        <end position="204"/>
    </location>
</feature>
<reference evidence="11 12" key="1">
    <citation type="submission" date="2018-09" db="EMBL/GenBank/DDBJ databases">
        <title>Nocardia yunnanensis sp. nov., an actinomycete isolated from a soil sample.</title>
        <authorList>
            <person name="Zhang J."/>
        </authorList>
    </citation>
    <scope>NUCLEOTIDE SEQUENCE [LARGE SCALE GENOMIC DNA]</scope>
    <source>
        <strain evidence="11 12">CFHS0054</strain>
    </source>
</reference>
<evidence type="ECO:0000256" key="1">
    <source>
        <dbReference type="ARBA" id="ARBA00004651"/>
    </source>
</evidence>
<dbReference type="InterPro" id="IPR023234">
    <property type="entry name" value="NarG-like_domain"/>
</dbReference>
<dbReference type="GO" id="GO:0009055">
    <property type="term" value="F:electron transfer activity"/>
    <property type="evidence" value="ECO:0007669"/>
    <property type="project" value="TreeGrafter"/>
</dbReference>
<dbReference type="GO" id="GO:0020037">
    <property type="term" value="F:heme binding"/>
    <property type="evidence" value="ECO:0007669"/>
    <property type="project" value="TreeGrafter"/>
</dbReference>
<protein>
    <recommendedName>
        <fullName evidence="10">NarG-like domain-containing protein</fullName>
    </recommendedName>
</protein>
<evidence type="ECO:0000256" key="4">
    <source>
        <dbReference type="ARBA" id="ARBA00022692"/>
    </source>
</evidence>
<evidence type="ECO:0000256" key="2">
    <source>
        <dbReference type="ARBA" id="ARBA00022448"/>
    </source>
</evidence>
<evidence type="ECO:0000313" key="11">
    <source>
        <dbReference type="EMBL" id="AYF73716.1"/>
    </source>
</evidence>
<dbReference type="OrthoDB" id="9788113at2"/>
<evidence type="ECO:0000256" key="7">
    <source>
        <dbReference type="ARBA" id="ARBA00023002"/>
    </source>
</evidence>
<dbReference type="Proteomes" id="UP000267164">
    <property type="component" value="Chromosome"/>
</dbReference>
<dbReference type="KEGG" id="nyu:D7D52_07425"/>
<dbReference type="AlphaFoldDB" id="A0A386Z7Z3"/>
<dbReference type="Gene3D" id="1.20.950.20">
    <property type="entry name" value="Transmembrane di-heme cytochromes, Chain C"/>
    <property type="match status" value="1"/>
</dbReference>
<keyword evidence="7" id="KW-0560">Oxidoreductase</keyword>
<keyword evidence="5" id="KW-0249">Electron transport</keyword>
<gene>
    <name evidence="11" type="ORF">D7D52_07425</name>
</gene>
<keyword evidence="6 9" id="KW-1133">Transmembrane helix</keyword>
<dbReference type="Pfam" id="PF02665">
    <property type="entry name" value="Nitrate_red_gam"/>
    <property type="match status" value="1"/>
</dbReference>
<feature type="domain" description="NarG-like" evidence="10">
    <location>
        <begin position="4"/>
        <end position="209"/>
    </location>
</feature>
<dbReference type="GO" id="GO:0008940">
    <property type="term" value="F:nitrate reductase activity"/>
    <property type="evidence" value="ECO:0007669"/>
    <property type="project" value="TreeGrafter"/>
</dbReference>
<evidence type="ECO:0000256" key="5">
    <source>
        <dbReference type="ARBA" id="ARBA00022982"/>
    </source>
</evidence>
<feature type="transmembrane region" description="Helical" evidence="9">
    <location>
        <begin position="80"/>
        <end position="100"/>
    </location>
</feature>
<dbReference type="GO" id="GO:0005886">
    <property type="term" value="C:plasma membrane"/>
    <property type="evidence" value="ECO:0007669"/>
    <property type="project" value="UniProtKB-SubCell"/>
</dbReference>